<reference evidence="5" key="1">
    <citation type="journal article" date="2006" name="PLoS Biol.">
        <title>Macronuclear genome sequence of the ciliate Tetrahymena thermophila, a model eukaryote.</title>
        <authorList>
            <person name="Eisen J.A."/>
            <person name="Coyne R.S."/>
            <person name="Wu M."/>
            <person name="Wu D."/>
            <person name="Thiagarajan M."/>
            <person name="Wortman J.R."/>
            <person name="Badger J.H."/>
            <person name="Ren Q."/>
            <person name="Amedeo P."/>
            <person name="Jones K.M."/>
            <person name="Tallon L.J."/>
            <person name="Delcher A.L."/>
            <person name="Salzberg S.L."/>
            <person name="Silva J.C."/>
            <person name="Haas B.J."/>
            <person name="Majoros W.H."/>
            <person name="Farzad M."/>
            <person name="Carlton J.M."/>
            <person name="Smith R.K. Jr."/>
            <person name="Garg J."/>
            <person name="Pearlman R.E."/>
            <person name="Karrer K.M."/>
            <person name="Sun L."/>
            <person name="Manning G."/>
            <person name="Elde N.C."/>
            <person name="Turkewitz A.P."/>
            <person name="Asai D.J."/>
            <person name="Wilkes D.E."/>
            <person name="Wang Y."/>
            <person name="Cai H."/>
            <person name="Collins K."/>
            <person name="Stewart B.A."/>
            <person name="Lee S.R."/>
            <person name="Wilamowska K."/>
            <person name="Weinberg Z."/>
            <person name="Ruzzo W.L."/>
            <person name="Wloga D."/>
            <person name="Gaertig J."/>
            <person name="Frankel J."/>
            <person name="Tsao C.-C."/>
            <person name="Gorovsky M.A."/>
            <person name="Keeling P.J."/>
            <person name="Waller R.F."/>
            <person name="Patron N.J."/>
            <person name="Cherry J.M."/>
            <person name="Stover N.A."/>
            <person name="Krieger C.J."/>
            <person name="del Toro C."/>
            <person name="Ryder H.F."/>
            <person name="Williamson S.C."/>
            <person name="Barbeau R.A."/>
            <person name="Hamilton E.P."/>
            <person name="Orias E."/>
        </authorList>
    </citation>
    <scope>NUCLEOTIDE SEQUENCE [LARGE SCALE GENOMIC DNA]</scope>
    <source>
        <strain evidence="5">SB210</strain>
    </source>
</reference>
<feature type="domain" description="Alpha-carbonic anhydrase" evidence="3">
    <location>
        <begin position="27"/>
        <end position="269"/>
    </location>
</feature>
<feature type="transmembrane region" description="Helical" evidence="1">
    <location>
        <begin position="371"/>
        <end position="395"/>
    </location>
</feature>
<sequence>MIKQYILPLLLIQLPLLVNSQGQLNIQCFGENQSPIYIKQDYSCKNDVDYPFYFIFDQRDIKISVSQADYHKKYSVSDGGISITAKDTNNQIQTFNLTSIEIYTPGRHRRLYKNMYEDVYQSVIPDVELVFYMKAQSTTNQQENSENGQAITQAAVSFLFNRQGKQNMSWYLEGSFLLSPFANNQQTININPSTDFQKYFSLKYNHGFFQYHGSQIAVNCAQENVNWFVFDEIFLLQDDVYQYFYQSYGQQNILLGALRDVQQFNKNPIIKVGCFDQQYEKIYVNSNYGFWGYLVILTIYFFSAYFRPNYKNIYQNEYRNNLKTQIPLYSIFKVEHRVYFNKNSRTTLLFTQITFQMFIQCILIQQNSSQIFSFVIFSFVSVFISWPPCFLLGYLNFLNYKKFKIILDSQIKIIKASEHNKDDEEFIQQIEKSQFQSHTYTYIFYTICMGLMICFWIVSSLIMQNWSDQNYINWAISVPIMIIIDLLIDILIVKLKLKPQFFALKGYYLDVELTDLIKQDKDIKII</sequence>
<keyword evidence="2" id="KW-0732">Signal</keyword>
<evidence type="ECO:0000259" key="3">
    <source>
        <dbReference type="Pfam" id="PF00194"/>
    </source>
</evidence>
<feature type="transmembrane region" description="Helical" evidence="1">
    <location>
        <begin position="288"/>
        <end position="306"/>
    </location>
</feature>
<dbReference type="EMBL" id="GG662448">
    <property type="protein sequence ID" value="EAS04395.4"/>
    <property type="molecule type" value="Genomic_DNA"/>
</dbReference>
<name>I7MM92_TETTS</name>
<protein>
    <submittedName>
        <fullName evidence="4">Transmembrane protein, putative</fullName>
    </submittedName>
</protein>
<keyword evidence="1 4" id="KW-0812">Transmembrane</keyword>
<dbReference type="AlphaFoldDB" id="I7MM92"/>
<evidence type="ECO:0000256" key="2">
    <source>
        <dbReference type="SAM" id="SignalP"/>
    </source>
</evidence>
<dbReference type="InParanoid" id="I7MM92"/>
<keyword evidence="5" id="KW-1185">Reference proteome</keyword>
<feature type="transmembrane region" description="Helical" evidence="1">
    <location>
        <begin position="442"/>
        <end position="462"/>
    </location>
</feature>
<evidence type="ECO:0000313" key="4">
    <source>
        <dbReference type="EMBL" id="EAS04395.4"/>
    </source>
</evidence>
<dbReference type="InterPro" id="IPR001148">
    <property type="entry name" value="CA_dom"/>
</dbReference>
<keyword evidence="1" id="KW-1133">Transmembrane helix</keyword>
<feature type="transmembrane region" description="Helical" evidence="1">
    <location>
        <begin position="474"/>
        <end position="495"/>
    </location>
</feature>
<keyword evidence="1" id="KW-0472">Membrane</keyword>
<gene>
    <name evidence="4" type="ORF">TTHERM_00614710</name>
</gene>
<dbReference type="RefSeq" id="XP_001024640.4">
    <property type="nucleotide sequence ID" value="XM_001024640.4"/>
</dbReference>
<dbReference type="InterPro" id="IPR036398">
    <property type="entry name" value="CA_dom_sf"/>
</dbReference>
<organism evidence="4 5">
    <name type="scientific">Tetrahymena thermophila (strain SB210)</name>
    <dbReference type="NCBI Taxonomy" id="312017"/>
    <lineage>
        <taxon>Eukaryota</taxon>
        <taxon>Sar</taxon>
        <taxon>Alveolata</taxon>
        <taxon>Ciliophora</taxon>
        <taxon>Intramacronucleata</taxon>
        <taxon>Oligohymenophorea</taxon>
        <taxon>Hymenostomatida</taxon>
        <taxon>Tetrahymenina</taxon>
        <taxon>Tetrahymenidae</taxon>
        <taxon>Tetrahymena</taxon>
    </lineage>
</organism>
<accession>I7MM92</accession>
<dbReference type="Pfam" id="PF00194">
    <property type="entry name" value="Carb_anhydrase"/>
    <property type="match status" value="1"/>
</dbReference>
<proteinExistence type="predicted"/>
<dbReference type="KEGG" id="tet:TTHERM_00614710"/>
<feature type="signal peptide" evidence="2">
    <location>
        <begin position="1"/>
        <end position="20"/>
    </location>
</feature>
<dbReference type="GeneID" id="7837766"/>
<dbReference type="Proteomes" id="UP000009168">
    <property type="component" value="Unassembled WGS sequence"/>
</dbReference>
<dbReference type="SUPFAM" id="SSF51069">
    <property type="entry name" value="Carbonic anhydrase"/>
    <property type="match status" value="1"/>
</dbReference>
<dbReference type="Gene3D" id="3.10.200.10">
    <property type="entry name" value="Alpha carbonic anhydrase"/>
    <property type="match status" value="1"/>
</dbReference>
<feature type="chain" id="PRO_5003712364" evidence="2">
    <location>
        <begin position="21"/>
        <end position="526"/>
    </location>
</feature>
<evidence type="ECO:0000313" key="5">
    <source>
        <dbReference type="Proteomes" id="UP000009168"/>
    </source>
</evidence>
<evidence type="ECO:0000256" key="1">
    <source>
        <dbReference type="SAM" id="Phobius"/>
    </source>
</evidence>